<gene>
    <name evidence="3" type="ORF">BXT84_01215</name>
</gene>
<sequence length="192" mass="22061">MLKMATETLQQDDREKRPEDHVVRWIPNNYLIATRFVLGWMFISAAFRRWFNAPSKLEYASKHNIGGKFSTMVPHAIWPLNHLMNTLILHPHTAFGFLIIFTWIEFLVGLFLITGTLTRLSALGAVLLSFGILWGDGWQGTTCVDEWQIGTVEGIAAMVFMFSGAGPWSLDRWLLRNWDGYVHIGPWRIRLA</sequence>
<feature type="transmembrane region" description="Helical" evidence="1">
    <location>
        <begin position="150"/>
        <end position="170"/>
    </location>
</feature>
<keyword evidence="1" id="KW-0812">Transmembrane</keyword>
<dbReference type="Pfam" id="PF04173">
    <property type="entry name" value="DoxD"/>
    <property type="match status" value="1"/>
</dbReference>
<evidence type="ECO:0000256" key="1">
    <source>
        <dbReference type="SAM" id="Phobius"/>
    </source>
</evidence>
<dbReference type="InterPro" id="IPR051907">
    <property type="entry name" value="DoxX-like_oxidoreductase"/>
</dbReference>
<accession>A0ABN5GW69</accession>
<dbReference type="Proteomes" id="UP000325292">
    <property type="component" value="Chromosome"/>
</dbReference>
<protein>
    <submittedName>
        <fullName evidence="3">TQO small subunit DoxD</fullName>
    </submittedName>
</protein>
<reference evidence="3 4" key="1">
    <citation type="journal article" date="2019" name="Sci. Rep.">
        <title>Sulfobacillus thermotolerans: new insights into resistance and metabolic capacities of acidophilic chemolithotrophs.</title>
        <authorList>
            <person name="Panyushkina A.E."/>
            <person name="Babenko V.V."/>
            <person name="Nikitina A.S."/>
            <person name="Selezneva O.V."/>
            <person name="Tsaplina I.A."/>
            <person name="Letarova M.A."/>
            <person name="Kostryukova E.S."/>
            <person name="Letarov A.V."/>
        </authorList>
    </citation>
    <scope>NUCLEOTIDE SEQUENCE [LARGE SCALE GENOMIC DNA]</scope>
    <source>
        <strain evidence="3 4">Kr1</strain>
    </source>
</reference>
<keyword evidence="1" id="KW-0472">Membrane</keyword>
<feature type="domain" description="TQO small subunit DoxD" evidence="2">
    <location>
        <begin position="30"/>
        <end position="178"/>
    </location>
</feature>
<name>A0ABN5GW69_9FIRM</name>
<dbReference type="PANTHER" id="PTHR33452">
    <property type="entry name" value="OXIDOREDUCTASE CATD-RELATED"/>
    <property type="match status" value="1"/>
</dbReference>
<dbReference type="InterPro" id="IPR007301">
    <property type="entry name" value="DoxD"/>
</dbReference>
<keyword evidence="1" id="KW-1133">Transmembrane helix</keyword>
<proteinExistence type="predicted"/>
<feature type="transmembrane region" description="Helical" evidence="1">
    <location>
        <begin position="94"/>
        <end position="114"/>
    </location>
</feature>
<dbReference type="EMBL" id="CP019454">
    <property type="protein sequence ID" value="AUW92745.1"/>
    <property type="molecule type" value="Genomic_DNA"/>
</dbReference>
<evidence type="ECO:0000259" key="2">
    <source>
        <dbReference type="Pfam" id="PF04173"/>
    </source>
</evidence>
<dbReference type="PANTHER" id="PTHR33452:SF1">
    <property type="entry name" value="INNER MEMBRANE PROTEIN YPHA-RELATED"/>
    <property type="match status" value="1"/>
</dbReference>
<evidence type="ECO:0000313" key="4">
    <source>
        <dbReference type="Proteomes" id="UP000325292"/>
    </source>
</evidence>
<keyword evidence="4" id="KW-1185">Reference proteome</keyword>
<feature type="transmembrane region" description="Helical" evidence="1">
    <location>
        <begin position="30"/>
        <end position="47"/>
    </location>
</feature>
<organism evidence="3 4">
    <name type="scientific">Sulfobacillus thermotolerans</name>
    <dbReference type="NCBI Taxonomy" id="338644"/>
    <lineage>
        <taxon>Bacteria</taxon>
        <taxon>Bacillati</taxon>
        <taxon>Bacillota</taxon>
        <taxon>Clostridia</taxon>
        <taxon>Eubacteriales</taxon>
        <taxon>Clostridiales Family XVII. Incertae Sedis</taxon>
        <taxon>Sulfobacillus</taxon>
    </lineage>
</organism>
<feature type="transmembrane region" description="Helical" evidence="1">
    <location>
        <begin position="120"/>
        <end position="138"/>
    </location>
</feature>
<evidence type="ECO:0000313" key="3">
    <source>
        <dbReference type="EMBL" id="AUW92745.1"/>
    </source>
</evidence>